<dbReference type="Proteomes" id="UP000595278">
    <property type="component" value="Chromosome"/>
</dbReference>
<dbReference type="AlphaFoldDB" id="A0A974RY24"/>
<evidence type="ECO:0000313" key="1">
    <source>
        <dbReference type="EMBL" id="QQP86825.1"/>
    </source>
</evidence>
<evidence type="ECO:0000313" key="2">
    <source>
        <dbReference type="Proteomes" id="UP000595278"/>
    </source>
</evidence>
<proteinExistence type="predicted"/>
<dbReference type="RefSeq" id="WP_201095266.1">
    <property type="nucleotide sequence ID" value="NZ_CP067393.1"/>
</dbReference>
<gene>
    <name evidence="1" type="ORF">JHT90_06180</name>
</gene>
<dbReference type="EMBL" id="CP067393">
    <property type="protein sequence ID" value="QQP86825.1"/>
    <property type="molecule type" value="Genomic_DNA"/>
</dbReference>
<dbReference type="KEGG" id="eaz:JHT90_06180"/>
<sequence length="85" mass="9624">MADLVNEIKLKSNIVKLLTRSSDPESKQTVLKFQEMIVTDVVNLAYKDVIENNHRDLEQLDTLGISKLYELEKARLQSGSFAIAC</sequence>
<reference evidence="1 2" key="1">
    <citation type="submission" date="2021-01" db="EMBL/GenBank/DDBJ databases">
        <title>Entomomonas sp. F2A isolated from a house cricket (Acheta domesticus).</title>
        <authorList>
            <person name="Spergser J."/>
            <person name="Busse H.-J."/>
        </authorList>
    </citation>
    <scope>NUCLEOTIDE SEQUENCE [LARGE SCALE GENOMIC DNA]</scope>
    <source>
        <strain evidence="1 2">F2A</strain>
    </source>
</reference>
<name>A0A974RY24_9GAMM</name>
<keyword evidence="2" id="KW-1185">Reference proteome</keyword>
<organism evidence="1 2">
    <name type="scientific">Entomomonas asaccharolytica</name>
    <dbReference type="NCBI Taxonomy" id="2785331"/>
    <lineage>
        <taxon>Bacteria</taxon>
        <taxon>Pseudomonadati</taxon>
        <taxon>Pseudomonadota</taxon>
        <taxon>Gammaproteobacteria</taxon>
        <taxon>Pseudomonadales</taxon>
        <taxon>Pseudomonadaceae</taxon>
        <taxon>Entomomonas</taxon>
    </lineage>
</organism>
<protein>
    <submittedName>
        <fullName evidence="1">Uncharacterized protein</fullName>
    </submittedName>
</protein>
<accession>A0A974RY24</accession>